<protein>
    <submittedName>
        <fullName evidence="1">Uncharacterized protein</fullName>
    </submittedName>
</protein>
<gene>
    <name evidence="1" type="ORF">P5673_027112</name>
</gene>
<keyword evidence="2" id="KW-1185">Reference proteome</keyword>
<accession>A0AAD9PZ70</accession>
<evidence type="ECO:0000313" key="1">
    <source>
        <dbReference type="EMBL" id="KAK2551872.1"/>
    </source>
</evidence>
<evidence type="ECO:0000313" key="2">
    <source>
        <dbReference type="Proteomes" id="UP001249851"/>
    </source>
</evidence>
<reference evidence="1" key="2">
    <citation type="journal article" date="2023" name="Science">
        <title>Genomic signatures of disease resistance in endangered staghorn corals.</title>
        <authorList>
            <person name="Vollmer S.V."/>
            <person name="Selwyn J.D."/>
            <person name="Despard B.A."/>
            <person name="Roesel C.L."/>
        </authorList>
    </citation>
    <scope>NUCLEOTIDE SEQUENCE</scope>
    <source>
        <strain evidence="1">K2</strain>
    </source>
</reference>
<dbReference type="EMBL" id="JARQWQ010000092">
    <property type="protein sequence ID" value="KAK2551872.1"/>
    <property type="molecule type" value="Genomic_DNA"/>
</dbReference>
<dbReference type="Proteomes" id="UP001249851">
    <property type="component" value="Unassembled WGS sequence"/>
</dbReference>
<comment type="caution">
    <text evidence="1">The sequence shown here is derived from an EMBL/GenBank/DDBJ whole genome shotgun (WGS) entry which is preliminary data.</text>
</comment>
<reference evidence="1" key="1">
    <citation type="journal article" date="2023" name="G3 (Bethesda)">
        <title>Whole genome assembly and annotation of the endangered Caribbean coral Acropora cervicornis.</title>
        <authorList>
            <person name="Selwyn J.D."/>
            <person name="Vollmer S.V."/>
        </authorList>
    </citation>
    <scope>NUCLEOTIDE SEQUENCE</scope>
    <source>
        <strain evidence="1">K2</strain>
    </source>
</reference>
<sequence>MKKELACLTPFSDRQEVFAVCLASTQIRSNTPITRNLSPSHLTRQGENNDLEALLNGKVLQFQVPV</sequence>
<proteinExistence type="predicted"/>
<organism evidence="1 2">
    <name type="scientific">Acropora cervicornis</name>
    <name type="common">Staghorn coral</name>
    <dbReference type="NCBI Taxonomy" id="6130"/>
    <lineage>
        <taxon>Eukaryota</taxon>
        <taxon>Metazoa</taxon>
        <taxon>Cnidaria</taxon>
        <taxon>Anthozoa</taxon>
        <taxon>Hexacorallia</taxon>
        <taxon>Scleractinia</taxon>
        <taxon>Astrocoeniina</taxon>
        <taxon>Acroporidae</taxon>
        <taxon>Acropora</taxon>
    </lineage>
</organism>
<name>A0AAD9PZ70_ACRCE</name>
<dbReference type="AlphaFoldDB" id="A0AAD9PZ70"/>